<dbReference type="InterPro" id="IPR030395">
    <property type="entry name" value="GP_PDE_dom"/>
</dbReference>
<dbReference type="GO" id="GO:0008889">
    <property type="term" value="F:glycerophosphodiester phosphodiesterase activity"/>
    <property type="evidence" value="ECO:0007669"/>
    <property type="project" value="UniProtKB-EC"/>
</dbReference>
<dbReference type="OrthoDB" id="9758957at2"/>
<dbReference type="Proteomes" id="UP000199034">
    <property type="component" value="Unassembled WGS sequence"/>
</dbReference>
<dbReference type="AlphaFoldDB" id="A0A1G6IRS1"/>
<evidence type="ECO:0000256" key="5">
    <source>
        <dbReference type="ARBA" id="ARBA00022801"/>
    </source>
</evidence>
<sequence>MSVLTTGPPSRLRTASLVVTPAVVAHRGASGYRPEHTLDAYRTAIRLGADAIELDVVPTADGVLLARHENELSLTTDVAAHPELADRRTTKVVDGETMTGWFAEDLTLAEVKTLAARERRPGLRPGNTVHDGREGVPTLNEVLAMVGAESVRRGRAVGVLVELKSPPYFDALGLSLDEPLLADLRRHGLDHARSRVTLMSFDGAVLRRLARRTLVPLVQLLDVGDPVDGPALDAIEEYADAIGVHQDLVLPRTADGALDEPTRLVRDAHRRWLDVYVWTLRAENHYLPTEHRVGDDPAGLGDLRGLADAFLDAGVDGLITDHPDLAIRAVVAAA</sequence>
<evidence type="ECO:0000313" key="8">
    <source>
        <dbReference type="EMBL" id="SDC09178.1"/>
    </source>
</evidence>
<evidence type="ECO:0000259" key="7">
    <source>
        <dbReference type="PROSITE" id="PS51704"/>
    </source>
</evidence>
<evidence type="ECO:0000256" key="1">
    <source>
        <dbReference type="ARBA" id="ARBA00007277"/>
    </source>
</evidence>
<dbReference type="GO" id="GO:0042597">
    <property type="term" value="C:periplasmic space"/>
    <property type="evidence" value="ECO:0007669"/>
    <property type="project" value="TreeGrafter"/>
</dbReference>
<dbReference type="PANTHER" id="PTHR43620:SF7">
    <property type="entry name" value="GLYCEROPHOSPHODIESTER PHOSPHODIESTERASE GDPD5-RELATED"/>
    <property type="match status" value="1"/>
</dbReference>
<keyword evidence="9" id="KW-1185">Reference proteome</keyword>
<keyword evidence="5" id="KW-0378">Hydrolase</keyword>
<accession>A0A1G6IRS1</accession>
<dbReference type="GO" id="GO:0006071">
    <property type="term" value="P:glycerol metabolic process"/>
    <property type="evidence" value="ECO:0007669"/>
    <property type="project" value="UniProtKB-KW"/>
</dbReference>
<dbReference type="PANTHER" id="PTHR43620">
    <property type="entry name" value="GLYCEROPHOSPHORYL DIESTER PHOSPHODIESTERASE"/>
    <property type="match status" value="1"/>
</dbReference>
<comment type="catalytic activity">
    <reaction evidence="6">
        <text>a sn-glycero-3-phosphodiester + H2O = an alcohol + sn-glycerol 3-phosphate + H(+)</text>
        <dbReference type="Rhea" id="RHEA:12969"/>
        <dbReference type="ChEBI" id="CHEBI:15377"/>
        <dbReference type="ChEBI" id="CHEBI:15378"/>
        <dbReference type="ChEBI" id="CHEBI:30879"/>
        <dbReference type="ChEBI" id="CHEBI:57597"/>
        <dbReference type="ChEBI" id="CHEBI:83408"/>
        <dbReference type="EC" id="3.1.4.46"/>
    </reaction>
</comment>
<dbReference type="InterPro" id="IPR017946">
    <property type="entry name" value="PLC-like_Pdiesterase_TIM-brl"/>
</dbReference>
<evidence type="ECO:0000256" key="4">
    <source>
        <dbReference type="ARBA" id="ARBA00022798"/>
    </source>
</evidence>
<feature type="domain" description="GP-PDE" evidence="7">
    <location>
        <begin position="21"/>
        <end position="330"/>
    </location>
</feature>
<organism evidence="8 9">
    <name type="scientific">Nocardioides lianchengensis</name>
    <dbReference type="NCBI Taxonomy" id="1045774"/>
    <lineage>
        <taxon>Bacteria</taxon>
        <taxon>Bacillati</taxon>
        <taxon>Actinomycetota</taxon>
        <taxon>Actinomycetes</taxon>
        <taxon>Propionibacteriales</taxon>
        <taxon>Nocardioidaceae</taxon>
        <taxon>Nocardioides</taxon>
    </lineage>
</organism>
<dbReference type="EMBL" id="FMZM01000001">
    <property type="protein sequence ID" value="SDC09178.1"/>
    <property type="molecule type" value="Genomic_DNA"/>
</dbReference>
<protein>
    <recommendedName>
        <fullName evidence="2">glycerophosphodiester phosphodiesterase</fullName>
        <ecNumber evidence="2">3.1.4.46</ecNumber>
    </recommendedName>
</protein>
<dbReference type="GO" id="GO:0006629">
    <property type="term" value="P:lipid metabolic process"/>
    <property type="evidence" value="ECO:0007669"/>
    <property type="project" value="InterPro"/>
</dbReference>
<evidence type="ECO:0000256" key="3">
    <source>
        <dbReference type="ARBA" id="ARBA00022729"/>
    </source>
</evidence>
<comment type="similarity">
    <text evidence="1">Belongs to the glycerophosphoryl diester phosphodiesterase family.</text>
</comment>
<evidence type="ECO:0000256" key="2">
    <source>
        <dbReference type="ARBA" id="ARBA00012247"/>
    </source>
</evidence>
<dbReference type="EC" id="3.1.4.46" evidence="2"/>
<evidence type="ECO:0000313" key="9">
    <source>
        <dbReference type="Proteomes" id="UP000199034"/>
    </source>
</evidence>
<dbReference type="Pfam" id="PF03009">
    <property type="entry name" value="GDPD"/>
    <property type="match status" value="1"/>
</dbReference>
<gene>
    <name evidence="8" type="ORF">SAMN05421872_101263</name>
</gene>
<proteinExistence type="inferred from homology"/>
<dbReference type="PROSITE" id="PS51704">
    <property type="entry name" value="GP_PDE"/>
    <property type="match status" value="1"/>
</dbReference>
<dbReference type="RefSeq" id="WP_090849974.1">
    <property type="nucleotide sequence ID" value="NZ_FMZM01000001.1"/>
</dbReference>
<reference evidence="8 9" key="1">
    <citation type="submission" date="2016-10" db="EMBL/GenBank/DDBJ databases">
        <authorList>
            <person name="de Groot N.N."/>
        </authorList>
    </citation>
    <scope>NUCLEOTIDE SEQUENCE [LARGE SCALE GENOMIC DNA]</scope>
    <source>
        <strain evidence="8 9">CGMCC 4.6858</strain>
    </source>
</reference>
<keyword evidence="3" id="KW-0732">Signal</keyword>
<dbReference type="STRING" id="1045774.SAMN05421872_101263"/>
<dbReference type="SUPFAM" id="SSF51695">
    <property type="entry name" value="PLC-like phosphodiesterases"/>
    <property type="match status" value="1"/>
</dbReference>
<name>A0A1G6IRS1_9ACTN</name>
<dbReference type="Gene3D" id="3.20.20.190">
    <property type="entry name" value="Phosphatidylinositol (PI) phosphodiesterase"/>
    <property type="match status" value="1"/>
</dbReference>
<evidence type="ECO:0000256" key="6">
    <source>
        <dbReference type="ARBA" id="ARBA00047512"/>
    </source>
</evidence>
<keyword evidence="4" id="KW-0319">Glycerol metabolism</keyword>